<accession>A0A4V2T3K6</accession>
<sequence length="68" mass="8160">MNINFDSPVIKNFKEYYDQGYRCILYEVDDDDNMFTVHLKNFNNEQTKLIKCEADDGQVLKNYIDRLT</sequence>
<dbReference type="RefSeq" id="WP_132848783.1">
    <property type="nucleotide sequence ID" value="NZ_CP058648.1"/>
</dbReference>
<organism evidence="1 2">
    <name type="scientific">Serpentinicella alkaliphila</name>
    <dbReference type="NCBI Taxonomy" id="1734049"/>
    <lineage>
        <taxon>Bacteria</taxon>
        <taxon>Bacillati</taxon>
        <taxon>Bacillota</taxon>
        <taxon>Clostridia</taxon>
        <taxon>Peptostreptococcales</taxon>
        <taxon>Natronincolaceae</taxon>
        <taxon>Serpentinicella</taxon>
    </lineage>
</organism>
<evidence type="ECO:0000313" key="2">
    <source>
        <dbReference type="Proteomes" id="UP000295504"/>
    </source>
</evidence>
<dbReference type="AlphaFoldDB" id="A0A4V2T3K6"/>
<evidence type="ECO:0000313" key="1">
    <source>
        <dbReference type="EMBL" id="TCQ01774.1"/>
    </source>
</evidence>
<proteinExistence type="predicted"/>
<name>A0A4V2T3K6_9FIRM</name>
<keyword evidence="2" id="KW-1185">Reference proteome</keyword>
<gene>
    <name evidence="1" type="ORF">EDD79_102350</name>
</gene>
<dbReference type="OrthoDB" id="2062385at2"/>
<dbReference type="EMBL" id="SLYC01000023">
    <property type="protein sequence ID" value="TCQ01774.1"/>
    <property type="molecule type" value="Genomic_DNA"/>
</dbReference>
<comment type="caution">
    <text evidence="1">The sequence shown here is derived from an EMBL/GenBank/DDBJ whole genome shotgun (WGS) entry which is preliminary data.</text>
</comment>
<dbReference type="Proteomes" id="UP000295504">
    <property type="component" value="Unassembled WGS sequence"/>
</dbReference>
<reference evidence="1 2" key="1">
    <citation type="submission" date="2019-03" db="EMBL/GenBank/DDBJ databases">
        <title>Genomic Encyclopedia of Type Strains, Phase IV (KMG-IV): sequencing the most valuable type-strain genomes for metagenomic binning, comparative biology and taxonomic classification.</title>
        <authorList>
            <person name="Goeker M."/>
        </authorList>
    </citation>
    <scope>NUCLEOTIDE SEQUENCE [LARGE SCALE GENOMIC DNA]</scope>
    <source>
        <strain evidence="1 2">DSM 100013</strain>
    </source>
</reference>
<protein>
    <submittedName>
        <fullName evidence="1">Uncharacterized protein</fullName>
    </submittedName>
</protein>